<organism evidence="6 7">
    <name type="scientific">Planobispora longispora</name>
    <dbReference type="NCBI Taxonomy" id="28887"/>
    <lineage>
        <taxon>Bacteria</taxon>
        <taxon>Bacillati</taxon>
        <taxon>Actinomycetota</taxon>
        <taxon>Actinomycetes</taxon>
        <taxon>Streptosporangiales</taxon>
        <taxon>Streptosporangiaceae</taxon>
        <taxon>Planobispora</taxon>
    </lineage>
</organism>
<dbReference type="GO" id="GO:0043200">
    <property type="term" value="P:response to amino acid"/>
    <property type="evidence" value="ECO:0007669"/>
    <property type="project" value="TreeGrafter"/>
</dbReference>
<dbReference type="PANTHER" id="PTHR30154">
    <property type="entry name" value="LEUCINE-RESPONSIVE REGULATORY PROTEIN"/>
    <property type="match status" value="1"/>
</dbReference>
<gene>
    <name evidence="6" type="primary">asnC_1</name>
    <name evidence="6" type="ORF">Plo01_62880</name>
</gene>
<dbReference type="InterPro" id="IPR000485">
    <property type="entry name" value="AsnC-type_HTH_dom"/>
</dbReference>
<dbReference type="Proteomes" id="UP000616724">
    <property type="component" value="Unassembled WGS sequence"/>
</dbReference>
<evidence type="ECO:0000256" key="1">
    <source>
        <dbReference type="ARBA" id="ARBA00023015"/>
    </source>
</evidence>
<dbReference type="InterPro" id="IPR036390">
    <property type="entry name" value="WH_DNA-bd_sf"/>
</dbReference>
<sequence>MLDELDLALINALQMAPRAPWSRLAGPLGVDPATLSRRWARLSRSGCAWVTCVAGPSQVEFGAFALVEVGCAPGMREEVAARLAGDPHALSVEITTGNRDLLLTVGAANLTLMSEYALHRLGNLPGITSTRTHLAQRIHREASRWRFDSLSQDQRRDLESRDARRAEPAISSAEENEVILALAVDGRQPYAQLAETVGKPESTVRRLAAAALGSGRAVLRCEAAHLLAGWRVTATLWLSVPPVDLDVVADGMANMREVRLSCSIVGEANLLATVWLHGLNELSRFEAQLAARFPAIRILDRTVTLRWVKRMGRLLDAEGRSIGYVPMDMRVPVPR</sequence>
<dbReference type="EMBL" id="BOOH01000052">
    <property type="protein sequence ID" value="GIH79859.1"/>
    <property type="molecule type" value="Genomic_DNA"/>
</dbReference>
<dbReference type="GO" id="GO:0043565">
    <property type="term" value="F:sequence-specific DNA binding"/>
    <property type="evidence" value="ECO:0007669"/>
    <property type="project" value="InterPro"/>
</dbReference>
<dbReference type="InterPro" id="IPR019887">
    <property type="entry name" value="Tscrpt_reg_AsnC/Lrp_C"/>
</dbReference>
<evidence type="ECO:0000259" key="4">
    <source>
        <dbReference type="Pfam" id="PF01037"/>
    </source>
</evidence>
<dbReference type="SUPFAM" id="SSF54909">
    <property type="entry name" value="Dimeric alpha+beta barrel"/>
    <property type="match status" value="2"/>
</dbReference>
<keyword evidence="3" id="KW-0804">Transcription</keyword>
<dbReference type="InterPro" id="IPR019888">
    <property type="entry name" value="Tscrpt_reg_AsnC-like"/>
</dbReference>
<feature type="domain" description="HTH asnC-type" evidence="5">
    <location>
        <begin position="2"/>
        <end position="42"/>
    </location>
</feature>
<dbReference type="GO" id="GO:0005829">
    <property type="term" value="C:cytosol"/>
    <property type="evidence" value="ECO:0007669"/>
    <property type="project" value="TreeGrafter"/>
</dbReference>
<dbReference type="InterPro" id="IPR011008">
    <property type="entry name" value="Dimeric_a/b-barrel"/>
</dbReference>
<name>A0A8J3RRH5_9ACTN</name>
<proteinExistence type="predicted"/>
<dbReference type="Gene3D" id="3.30.70.920">
    <property type="match status" value="2"/>
</dbReference>
<evidence type="ECO:0000256" key="3">
    <source>
        <dbReference type="ARBA" id="ARBA00023163"/>
    </source>
</evidence>
<accession>A0A8J3RRH5</accession>
<keyword evidence="7" id="KW-1185">Reference proteome</keyword>
<dbReference type="PANTHER" id="PTHR30154:SF34">
    <property type="entry name" value="TRANSCRIPTIONAL REGULATOR AZLB"/>
    <property type="match status" value="1"/>
</dbReference>
<dbReference type="SUPFAM" id="SSF46785">
    <property type="entry name" value="Winged helix' DNA-binding domain"/>
    <property type="match status" value="1"/>
</dbReference>
<evidence type="ECO:0000313" key="7">
    <source>
        <dbReference type="Proteomes" id="UP000616724"/>
    </source>
</evidence>
<keyword evidence="1" id="KW-0805">Transcription regulation</keyword>
<reference evidence="6 7" key="1">
    <citation type="submission" date="2021-01" db="EMBL/GenBank/DDBJ databases">
        <title>Whole genome shotgun sequence of Planobispora longispora NBRC 13918.</title>
        <authorList>
            <person name="Komaki H."/>
            <person name="Tamura T."/>
        </authorList>
    </citation>
    <scope>NUCLEOTIDE SEQUENCE [LARGE SCALE GENOMIC DNA]</scope>
    <source>
        <strain evidence="6 7">NBRC 13918</strain>
    </source>
</reference>
<evidence type="ECO:0000259" key="5">
    <source>
        <dbReference type="Pfam" id="PF13404"/>
    </source>
</evidence>
<dbReference type="Pfam" id="PF01037">
    <property type="entry name" value="AsnC_trans_reg"/>
    <property type="match status" value="1"/>
</dbReference>
<evidence type="ECO:0000313" key="6">
    <source>
        <dbReference type="EMBL" id="GIH79859.1"/>
    </source>
</evidence>
<dbReference type="Pfam" id="PF13404">
    <property type="entry name" value="HTH_AsnC-type"/>
    <property type="match status" value="1"/>
</dbReference>
<feature type="domain" description="Transcription regulator AsnC/Lrp ligand binding" evidence="4">
    <location>
        <begin position="67"/>
        <end position="136"/>
    </location>
</feature>
<dbReference type="AlphaFoldDB" id="A0A8J3RRH5"/>
<dbReference type="Gene3D" id="1.10.10.10">
    <property type="entry name" value="Winged helix-like DNA-binding domain superfamily/Winged helix DNA-binding domain"/>
    <property type="match status" value="1"/>
</dbReference>
<keyword evidence="2" id="KW-0238">DNA-binding</keyword>
<protein>
    <submittedName>
        <fullName evidence="6">AsnC family transcriptional regulator</fullName>
    </submittedName>
</protein>
<comment type="caution">
    <text evidence="6">The sequence shown here is derived from an EMBL/GenBank/DDBJ whole genome shotgun (WGS) entry which is preliminary data.</text>
</comment>
<dbReference type="InterPro" id="IPR036388">
    <property type="entry name" value="WH-like_DNA-bd_sf"/>
</dbReference>
<evidence type="ECO:0000256" key="2">
    <source>
        <dbReference type="ARBA" id="ARBA00023125"/>
    </source>
</evidence>
<dbReference type="SMART" id="SM00344">
    <property type="entry name" value="HTH_ASNC"/>
    <property type="match status" value="1"/>
</dbReference>